<dbReference type="InterPro" id="IPR025285">
    <property type="entry name" value="DUF4145"/>
</dbReference>
<dbReference type="eggNOG" id="ENOG5032H6K">
    <property type="taxonomic scope" value="Bacteria"/>
</dbReference>
<dbReference type="RefSeq" id="WP_011311438.1">
    <property type="nucleotide sequence ID" value="NC_007404.1"/>
</dbReference>
<dbReference type="Proteomes" id="UP000008291">
    <property type="component" value="Chromosome"/>
</dbReference>
<name>Q3SKA8_THIDA</name>
<evidence type="ECO:0000313" key="2">
    <source>
        <dbReference type="EMBL" id="AAZ96879.1"/>
    </source>
</evidence>
<reference evidence="2 3" key="1">
    <citation type="journal article" date="2006" name="J. Bacteriol.">
        <title>The genome sequence of the obligately chemolithoautotrophic, facultatively anaerobic bacterium Thiobacillus denitrificans.</title>
        <authorList>
            <person name="Beller H.R."/>
            <person name="Chain P.S."/>
            <person name="Letain T.E."/>
            <person name="Chakicherla A."/>
            <person name="Larimer F.W."/>
            <person name="Richardson P.M."/>
            <person name="Coleman M.A."/>
            <person name="Wood A.P."/>
            <person name="Kelly D.P."/>
        </authorList>
    </citation>
    <scope>NUCLEOTIDE SEQUENCE [LARGE SCALE GENOMIC DNA]</scope>
    <source>
        <strain evidence="2 3">ATCC 25259</strain>
    </source>
</reference>
<proteinExistence type="predicted"/>
<dbReference type="AlphaFoldDB" id="Q3SKA8"/>
<sequence length="216" mass="24232">MQDDDEIVRSHCNTCGRVTKHLVLHVKETRDSEELEDYGPIFWDNTYELLECRGCESISLKHTTIFEPTEEVDVTIYPPRVTRRKPHWFYQIPTSARTLLQQIYQALDANSRGLALMGARAVLDMVLVETVGDQGSFSAKLDALEKHGAIGAKSKEILHAALDAGNAASHRGYQPTTDDINAVMDIVENLLQAVYHLKTLAESLKKATPTRSQKKK</sequence>
<dbReference type="STRING" id="292415.Tbd_0926"/>
<dbReference type="KEGG" id="tbd:Tbd_0926"/>
<accession>Q3SKA8</accession>
<feature type="domain" description="DUF4145" evidence="1">
    <location>
        <begin position="102"/>
        <end position="188"/>
    </location>
</feature>
<evidence type="ECO:0000259" key="1">
    <source>
        <dbReference type="Pfam" id="PF13643"/>
    </source>
</evidence>
<protein>
    <recommendedName>
        <fullName evidence="1">DUF4145 domain-containing protein</fullName>
    </recommendedName>
</protein>
<dbReference type="OrthoDB" id="6402073at2"/>
<gene>
    <name evidence="2" type="ordered locus">Tbd_0926</name>
</gene>
<dbReference type="EMBL" id="CP000116">
    <property type="protein sequence ID" value="AAZ96879.1"/>
    <property type="molecule type" value="Genomic_DNA"/>
</dbReference>
<organism evidence="2 3">
    <name type="scientific">Thiobacillus denitrificans (strain ATCC 25259 / T1)</name>
    <dbReference type="NCBI Taxonomy" id="292415"/>
    <lineage>
        <taxon>Bacteria</taxon>
        <taxon>Pseudomonadati</taxon>
        <taxon>Pseudomonadota</taxon>
        <taxon>Betaproteobacteria</taxon>
        <taxon>Nitrosomonadales</taxon>
        <taxon>Thiobacillaceae</taxon>
        <taxon>Thiobacillus</taxon>
    </lineage>
</organism>
<dbReference type="HOGENOM" id="CLU_081512_2_0_4"/>
<keyword evidence="3" id="KW-1185">Reference proteome</keyword>
<dbReference type="Pfam" id="PF13643">
    <property type="entry name" value="DUF4145"/>
    <property type="match status" value="1"/>
</dbReference>
<evidence type="ECO:0000313" key="3">
    <source>
        <dbReference type="Proteomes" id="UP000008291"/>
    </source>
</evidence>